<proteinExistence type="predicted"/>
<dbReference type="EMBL" id="MU267610">
    <property type="protein sequence ID" value="KAH7914678.1"/>
    <property type="molecule type" value="Genomic_DNA"/>
</dbReference>
<gene>
    <name evidence="1" type="ORF">BJ138DRAFT_1143356</name>
</gene>
<sequence>MPSRIMKNFKTTKATKVTEDEFWYPSQTKSPPHNYSPGIIYLLKDALKAAHQKGSIHRAVLCFEQTVHISRELFDVSWGCGYRNFLMACTALMVQQNQTIYFPLLDDPMPPGARNLQLWIEHAWSQGYDEIGARELDHNLHNTKKYIGTGELYVAFTSRGIPCKLVDFDLDKTYKGINALTEWVVNYFSPPPAKEGSTKVSVGDILRGASPVIATDKMPLILQDDGHSRTIVGYEVAKNGTVSLLAFDPSRKPTKHLRQAGIDGVSSLAHPLSSTSTSRLNRRSNNPPYSVSSPKHIGAAADGDDDDDVIVITDTESEPESQAGRHVKPNSRTDHRSDVLSLCRIWNSKLGRKKKYQILFFTMGNPLTENERESRKIVTSIDGCQW</sequence>
<evidence type="ECO:0000313" key="2">
    <source>
        <dbReference type="Proteomes" id="UP000790377"/>
    </source>
</evidence>
<protein>
    <submittedName>
        <fullName evidence="1">Peptidase family C78-domain-containing protein</fullName>
    </submittedName>
</protein>
<reference evidence="1" key="1">
    <citation type="journal article" date="2021" name="New Phytol.">
        <title>Evolutionary innovations through gain and loss of genes in the ectomycorrhizal Boletales.</title>
        <authorList>
            <person name="Wu G."/>
            <person name="Miyauchi S."/>
            <person name="Morin E."/>
            <person name="Kuo A."/>
            <person name="Drula E."/>
            <person name="Varga T."/>
            <person name="Kohler A."/>
            <person name="Feng B."/>
            <person name="Cao Y."/>
            <person name="Lipzen A."/>
            <person name="Daum C."/>
            <person name="Hundley H."/>
            <person name="Pangilinan J."/>
            <person name="Johnson J."/>
            <person name="Barry K."/>
            <person name="LaButti K."/>
            <person name="Ng V."/>
            <person name="Ahrendt S."/>
            <person name="Min B."/>
            <person name="Choi I.G."/>
            <person name="Park H."/>
            <person name="Plett J.M."/>
            <person name="Magnuson J."/>
            <person name="Spatafora J.W."/>
            <person name="Nagy L.G."/>
            <person name="Henrissat B."/>
            <person name="Grigoriev I.V."/>
            <person name="Yang Z.L."/>
            <person name="Xu J."/>
            <person name="Martin F.M."/>
        </authorList>
    </citation>
    <scope>NUCLEOTIDE SEQUENCE</scope>
    <source>
        <strain evidence="1">ATCC 28755</strain>
    </source>
</reference>
<keyword evidence="2" id="KW-1185">Reference proteome</keyword>
<comment type="caution">
    <text evidence="1">The sequence shown here is derived from an EMBL/GenBank/DDBJ whole genome shotgun (WGS) entry which is preliminary data.</text>
</comment>
<dbReference type="Proteomes" id="UP000790377">
    <property type="component" value="Unassembled WGS sequence"/>
</dbReference>
<accession>A0ACB8ANU8</accession>
<name>A0ACB8ANU8_9AGAM</name>
<evidence type="ECO:0000313" key="1">
    <source>
        <dbReference type="EMBL" id="KAH7914678.1"/>
    </source>
</evidence>
<organism evidence="1 2">
    <name type="scientific">Hygrophoropsis aurantiaca</name>
    <dbReference type="NCBI Taxonomy" id="72124"/>
    <lineage>
        <taxon>Eukaryota</taxon>
        <taxon>Fungi</taxon>
        <taxon>Dikarya</taxon>
        <taxon>Basidiomycota</taxon>
        <taxon>Agaricomycotina</taxon>
        <taxon>Agaricomycetes</taxon>
        <taxon>Agaricomycetidae</taxon>
        <taxon>Boletales</taxon>
        <taxon>Coniophorineae</taxon>
        <taxon>Hygrophoropsidaceae</taxon>
        <taxon>Hygrophoropsis</taxon>
    </lineage>
</organism>